<keyword evidence="1 9" id="KW-0479">Metal-binding</keyword>
<evidence type="ECO:0000259" key="11">
    <source>
        <dbReference type="PROSITE" id="PS50884"/>
    </source>
</evidence>
<evidence type="ECO:0000256" key="4">
    <source>
        <dbReference type="ARBA" id="ARBA00023015"/>
    </source>
</evidence>
<dbReference type="PANTHER" id="PTHR31992:SF97">
    <property type="entry name" value="DOF ZINC FINGER PROTEIN"/>
    <property type="match status" value="1"/>
</dbReference>
<gene>
    <name evidence="12" type="ORF">AQUCO_01600312v1</name>
</gene>
<dbReference type="STRING" id="218851.A0A2G5DRU9"/>
<evidence type="ECO:0000256" key="7">
    <source>
        <dbReference type="ARBA" id="ARBA00023242"/>
    </source>
</evidence>
<evidence type="ECO:0000256" key="8">
    <source>
        <dbReference type="PROSITE-ProRule" id="PRU00071"/>
    </source>
</evidence>
<dbReference type="AlphaFoldDB" id="A0A2G5DRU9"/>
<keyword evidence="7 8" id="KW-0539">Nucleus</keyword>
<feature type="region of interest" description="Disordered" evidence="10">
    <location>
        <begin position="113"/>
        <end position="156"/>
    </location>
</feature>
<dbReference type="InParanoid" id="A0A2G5DRU9"/>
<feature type="compositionally biased region" description="Basic and acidic residues" evidence="10">
    <location>
        <begin position="169"/>
        <end position="179"/>
    </location>
</feature>
<proteinExistence type="predicted"/>
<dbReference type="PANTHER" id="PTHR31992">
    <property type="entry name" value="DOF ZINC FINGER PROTEIN DOF1.4-RELATED"/>
    <property type="match status" value="1"/>
</dbReference>
<dbReference type="InterPro" id="IPR003851">
    <property type="entry name" value="Znf_Dof"/>
</dbReference>
<comment type="subcellular location">
    <subcellularLocation>
        <location evidence="8 9">Nucleus</location>
    </subcellularLocation>
</comment>
<keyword evidence="4 9" id="KW-0805">Transcription regulation</keyword>
<keyword evidence="2 8" id="KW-0863">Zinc-finger</keyword>
<keyword evidence="3 9" id="KW-0862">Zinc</keyword>
<dbReference type="GO" id="GO:0003700">
    <property type="term" value="F:DNA-binding transcription factor activity"/>
    <property type="evidence" value="ECO:0007669"/>
    <property type="project" value="UniProtKB-UniRule"/>
</dbReference>
<name>A0A2G5DRU9_AQUCA</name>
<dbReference type="Proteomes" id="UP000230069">
    <property type="component" value="Unassembled WGS sequence"/>
</dbReference>
<evidence type="ECO:0000313" key="12">
    <source>
        <dbReference type="EMBL" id="PIA45967.1"/>
    </source>
</evidence>
<feature type="region of interest" description="Disordered" evidence="10">
    <location>
        <begin position="169"/>
        <end position="193"/>
    </location>
</feature>
<evidence type="ECO:0000313" key="13">
    <source>
        <dbReference type="Proteomes" id="UP000230069"/>
    </source>
</evidence>
<evidence type="ECO:0000256" key="5">
    <source>
        <dbReference type="ARBA" id="ARBA00023125"/>
    </source>
</evidence>
<dbReference type="InterPro" id="IPR045174">
    <property type="entry name" value="Dof"/>
</dbReference>
<evidence type="ECO:0000256" key="1">
    <source>
        <dbReference type="ARBA" id="ARBA00022723"/>
    </source>
</evidence>
<evidence type="ECO:0000256" key="9">
    <source>
        <dbReference type="RuleBase" id="RU369094"/>
    </source>
</evidence>
<feature type="domain" description="Dof-type" evidence="11">
    <location>
        <begin position="6"/>
        <end position="60"/>
    </location>
</feature>
<dbReference type="PROSITE" id="PS50884">
    <property type="entry name" value="ZF_DOF_2"/>
    <property type="match status" value="2"/>
</dbReference>
<reference evidence="12 13" key="1">
    <citation type="submission" date="2017-09" db="EMBL/GenBank/DDBJ databases">
        <title>WGS assembly of Aquilegia coerulea Goldsmith.</title>
        <authorList>
            <person name="Hodges S."/>
            <person name="Kramer E."/>
            <person name="Nordborg M."/>
            <person name="Tomkins J."/>
            <person name="Borevitz J."/>
            <person name="Derieg N."/>
            <person name="Yan J."/>
            <person name="Mihaltcheva S."/>
            <person name="Hayes R.D."/>
            <person name="Rokhsar D."/>
        </authorList>
    </citation>
    <scope>NUCLEOTIDE SEQUENCE [LARGE SCALE GENOMIC DNA]</scope>
    <source>
        <strain evidence="13">cv. Goldsmith</strain>
    </source>
</reference>
<dbReference type="Pfam" id="PF02701">
    <property type="entry name" value="Zn_ribbon_Dof"/>
    <property type="match status" value="2"/>
</dbReference>
<dbReference type="EMBL" id="KZ305033">
    <property type="protein sequence ID" value="PIA45967.1"/>
    <property type="molecule type" value="Genomic_DNA"/>
</dbReference>
<keyword evidence="6 9" id="KW-0804">Transcription</keyword>
<keyword evidence="5 8" id="KW-0238">DNA-binding</keyword>
<feature type="compositionally biased region" description="Polar residues" evidence="10">
    <location>
        <begin position="135"/>
        <end position="156"/>
    </location>
</feature>
<sequence>MSQVALTCPRCESTNTKFAYYQDQKRSKPVHFCNNCLHYWTVGERRIQQPETSMANQASMCQVALKCPRCESINTKFVYYQLQNGSKPVHFCKDCRRHWTVGALLRTRLYSGGKRRRRQLKDPGLRASVEGPDSQAASKETTEVVQTKCTQETEHQNLSSCLLESIVKDNRGQEKKRQSDGSGEMASDGGTKY</sequence>
<comment type="function">
    <text evidence="9">Transcription factor that binds specifically to a 5'-AA[AG]G-3' consensus core sequence.</text>
</comment>
<evidence type="ECO:0000256" key="10">
    <source>
        <dbReference type="SAM" id="MobiDB-lite"/>
    </source>
</evidence>
<evidence type="ECO:0000256" key="3">
    <source>
        <dbReference type="ARBA" id="ARBA00022833"/>
    </source>
</evidence>
<accession>A0A2G5DRU9</accession>
<dbReference type="GO" id="GO:0008270">
    <property type="term" value="F:zinc ion binding"/>
    <property type="evidence" value="ECO:0007669"/>
    <property type="project" value="UniProtKB-KW"/>
</dbReference>
<dbReference type="GO" id="GO:0005634">
    <property type="term" value="C:nucleus"/>
    <property type="evidence" value="ECO:0007669"/>
    <property type="project" value="UniProtKB-SubCell"/>
</dbReference>
<protein>
    <recommendedName>
        <fullName evidence="9">Dof zinc finger protein</fullName>
    </recommendedName>
</protein>
<dbReference type="GO" id="GO:0003677">
    <property type="term" value="F:DNA binding"/>
    <property type="evidence" value="ECO:0007669"/>
    <property type="project" value="UniProtKB-UniRule"/>
</dbReference>
<evidence type="ECO:0000256" key="6">
    <source>
        <dbReference type="ARBA" id="ARBA00023163"/>
    </source>
</evidence>
<keyword evidence="13" id="KW-1185">Reference proteome</keyword>
<feature type="domain" description="Dof-type" evidence="11">
    <location>
        <begin position="65"/>
        <end position="119"/>
    </location>
</feature>
<evidence type="ECO:0000256" key="2">
    <source>
        <dbReference type="ARBA" id="ARBA00022771"/>
    </source>
</evidence>
<dbReference type="OrthoDB" id="10430598at2759"/>
<organism evidence="12 13">
    <name type="scientific">Aquilegia coerulea</name>
    <name type="common">Rocky mountain columbine</name>
    <dbReference type="NCBI Taxonomy" id="218851"/>
    <lineage>
        <taxon>Eukaryota</taxon>
        <taxon>Viridiplantae</taxon>
        <taxon>Streptophyta</taxon>
        <taxon>Embryophyta</taxon>
        <taxon>Tracheophyta</taxon>
        <taxon>Spermatophyta</taxon>
        <taxon>Magnoliopsida</taxon>
        <taxon>Ranunculales</taxon>
        <taxon>Ranunculaceae</taxon>
        <taxon>Thalictroideae</taxon>
        <taxon>Aquilegia</taxon>
    </lineage>
</organism>